<dbReference type="PIRSF" id="PIRSF000429">
    <property type="entry name" value="Ac-CoA_Ac_transf"/>
    <property type="match status" value="1"/>
</dbReference>
<dbReference type="InterPro" id="IPR020615">
    <property type="entry name" value="Thiolase_acyl_enz_int_AS"/>
</dbReference>
<dbReference type="PROSITE" id="PS00737">
    <property type="entry name" value="THIOLASE_2"/>
    <property type="match status" value="1"/>
</dbReference>
<gene>
    <name evidence="8" type="ORF">Poly21_54250</name>
</gene>
<feature type="active site" description="Proton acceptor" evidence="4">
    <location>
        <position position="390"/>
    </location>
</feature>
<keyword evidence="2 5" id="KW-0808">Transferase</keyword>
<protein>
    <submittedName>
        <fullName evidence="8">Acetyl-CoA acyltransferase</fullName>
        <ecNumber evidence="8">2.3.1.9</ecNumber>
    </submittedName>
</protein>
<dbReference type="EC" id="2.3.1.9" evidence="8"/>
<evidence type="ECO:0000256" key="5">
    <source>
        <dbReference type="RuleBase" id="RU003557"/>
    </source>
</evidence>
<reference evidence="8 9" key="1">
    <citation type="journal article" date="2020" name="Antonie Van Leeuwenhoek">
        <title>Rhodopirellula heiligendammensis sp. nov., Rhodopirellula pilleata sp. nov., and Rhodopirellula solitaria sp. nov. isolated from natural or artificial marine surfaces in Northern Germany and California, USA, and emended description of the genus Rhodopirellula.</title>
        <authorList>
            <person name="Kallscheuer N."/>
            <person name="Wiegand S."/>
            <person name="Jogler M."/>
            <person name="Boedeker C."/>
            <person name="Peeters S.H."/>
            <person name="Rast P."/>
            <person name="Heuer A."/>
            <person name="Jetten M.S.M."/>
            <person name="Rohde M."/>
            <person name="Jogler C."/>
        </authorList>
    </citation>
    <scope>NUCLEOTIDE SEQUENCE [LARGE SCALE GENOMIC DNA]</scope>
    <source>
        <strain evidence="8 9">Poly21</strain>
    </source>
</reference>
<feature type="active site" description="Proton acceptor" evidence="4">
    <location>
        <position position="420"/>
    </location>
</feature>
<dbReference type="PANTHER" id="PTHR18919:SF107">
    <property type="entry name" value="ACETYL-COA ACETYLTRANSFERASE, CYTOSOLIC"/>
    <property type="match status" value="1"/>
</dbReference>
<dbReference type="PROSITE" id="PS00098">
    <property type="entry name" value="THIOLASE_1"/>
    <property type="match status" value="1"/>
</dbReference>
<dbReference type="Gene3D" id="3.40.47.10">
    <property type="match status" value="1"/>
</dbReference>
<comment type="caution">
    <text evidence="8">The sequence shown here is derived from an EMBL/GenBank/DDBJ whole genome shotgun (WGS) entry which is preliminary data.</text>
</comment>
<feature type="domain" description="Thiolase C-terminal" evidence="7">
    <location>
        <begin position="296"/>
        <end position="432"/>
    </location>
</feature>
<dbReference type="Pfam" id="PF00108">
    <property type="entry name" value="Thiolase_N"/>
    <property type="match status" value="1"/>
</dbReference>
<dbReference type="Proteomes" id="UP000319908">
    <property type="component" value="Unassembled WGS sequence"/>
</dbReference>
<organism evidence="8 9">
    <name type="scientific">Allorhodopirellula heiligendammensis</name>
    <dbReference type="NCBI Taxonomy" id="2714739"/>
    <lineage>
        <taxon>Bacteria</taxon>
        <taxon>Pseudomonadati</taxon>
        <taxon>Planctomycetota</taxon>
        <taxon>Planctomycetia</taxon>
        <taxon>Pirellulales</taxon>
        <taxon>Pirellulaceae</taxon>
        <taxon>Allorhodopirellula</taxon>
    </lineage>
</organism>
<dbReference type="PROSITE" id="PS00099">
    <property type="entry name" value="THIOLASE_3"/>
    <property type="match status" value="1"/>
</dbReference>
<evidence type="ECO:0000256" key="3">
    <source>
        <dbReference type="ARBA" id="ARBA00023315"/>
    </source>
</evidence>
<dbReference type="InterPro" id="IPR016039">
    <property type="entry name" value="Thiolase-like"/>
</dbReference>
<dbReference type="SUPFAM" id="SSF53901">
    <property type="entry name" value="Thiolase-like"/>
    <property type="match status" value="2"/>
</dbReference>
<evidence type="ECO:0000313" key="8">
    <source>
        <dbReference type="EMBL" id="TWU09878.1"/>
    </source>
</evidence>
<sequence length="434" mass="45776">MTMSKTTMAFTPVAIIDGIRTPFAKAFGRLANVSAVELGRLTVEQSLLRCGLAPEAIDQVIFGNVSSPPDAANIARVIALKAGVPQSRIAHTVNRNCASGMQSLVAGCNAIHYEGASAVVAGGTESMSQIPLLVSPDAARVWTRLSRAKTVMARLKVLKDFRPRHFQPIAGIELGLTDPVSGMNMGETAELLATEYNVSREEQDTFAAASHIKAAQTQERCFFSGEITTVSLPDGGRCDQDDGIRSGQTADKLAKLRPIFARDGTVTAGNSCQITDGAAALVLSSESGLERFARPPLGRLTAYAIAGCDPRRMGLGPVYAVAKLFRQTGLSFADFDLIEINEAFAAQVIACERAMASKSFAQQELGQDCAVGELPMDRVNVHGGAIALGHPVGTTGTRMVLTLLRALHDQGKHRGLATLCVGGGQGMAIVVETP</sequence>
<evidence type="ECO:0000259" key="6">
    <source>
        <dbReference type="Pfam" id="PF00108"/>
    </source>
</evidence>
<evidence type="ECO:0000256" key="1">
    <source>
        <dbReference type="ARBA" id="ARBA00010982"/>
    </source>
</evidence>
<dbReference type="InterPro" id="IPR020610">
    <property type="entry name" value="Thiolase_AS"/>
</dbReference>
<dbReference type="InterPro" id="IPR020613">
    <property type="entry name" value="Thiolase_CS"/>
</dbReference>
<dbReference type="PANTHER" id="PTHR18919">
    <property type="entry name" value="ACETYL-COA C-ACYLTRANSFERASE"/>
    <property type="match status" value="1"/>
</dbReference>
<dbReference type="Pfam" id="PF02803">
    <property type="entry name" value="Thiolase_C"/>
    <property type="match status" value="1"/>
</dbReference>
<evidence type="ECO:0000256" key="2">
    <source>
        <dbReference type="ARBA" id="ARBA00022679"/>
    </source>
</evidence>
<accession>A0A5C6BCV5</accession>
<feature type="domain" description="Thiolase N-terminal" evidence="6">
    <location>
        <begin position="13"/>
        <end position="287"/>
    </location>
</feature>
<comment type="similarity">
    <text evidence="1 5">Belongs to the thiolase-like superfamily. Thiolase family.</text>
</comment>
<evidence type="ECO:0000259" key="7">
    <source>
        <dbReference type="Pfam" id="PF02803"/>
    </source>
</evidence>
<dbReference type="InterPro" id="IPR020617">
    <property type="entry name" value="Thiolase_C"/>
</dbReference>
<dbReference type="EMBL" id="SJPU01000006">
    <property type="protein sequence ID" value="TWU09878.1"/>
    <property type="molecule type" value="Genomic_DNA"/>
</dbReference>
<name>A0A5C6BCV5_9BACT</name>
<dbReference type="NCBIfam" id="TIGR01930">
    <property type="entry name" value="AcCoA-C-Actrans"/>
    <property type="match status" value="1"/>
</dbReference>
<feature type="active site" description="Acyl-thioester intermediate" evidence="4">
    <location>
        <position position="97"/>
    </location>
</feature>
<dbReference type="GO" id="GO:0003985">
    <property type="term" value="F:acetyl-CoA C-acetyltransferase activity"/>
    <property type="evidence" value="ECO:0007669"/>
    <property type="project" value="UniProtKB-EC"/>
</dbReference>
<dbReference type="InterPro" id="IPR020616">
    <property type="entry name" value="Thiolase_N"/>
</dbReference>
<proteinExistence type="inferred from homology"/>
<keyword evidence="3 5" id="KW-0012">Acyltransferase</keyword>
<keyword evidence="9" id="KW-1185">Reference proteome</keyword>
<dbReference type="RefSeq" id="WP_302120581.1">
    <property type="nucleotide sequence ID" value="NZ_SJPU01000006.1"/>
</dbReference>
<dbReference type="CDD" id="cd00751">
    <property type="entry name" value="thiolase"/>
    <property type="match status" value="1"/>
</dbReference>
<evidence type="ECO:0000256" key="4">
    <source>
        <dbReference type="PIRSR" id="PIRSR000429-1"/>
    </source>
</evidence>
<dbReference type="AlphaFoldDB" id="A0A5C6BCV5"/>
<evidence type="ECO:0000313" key="9">
    <source>
        <dbReference type="Proteomes" id="UP000319908"/>
    </source>
</evidence>
<dbReference type="InterPro" id="IPR002155">
    <property type="entry name" value="Thiolase"/>
</dbReference>